<dbReference type="RefSeq" id="XP_046119046.1">
    <property type="nucleotide sequence ID" value="XM_046266606.1"/>
</dbReference>
<dbReference type="CDD" id="cd01741">
    <property type="entry name" value="GATase1_1"/>
    <property type="match status" value="1"/>
</dbReference>
<dbReference type="InterPro" id="IPR044992">
    <property type="entry name" value="ChyE-like"/>
</dbReference>
<dbReference type="PANTHER" id="PTHR42695">
    <property type="entry name" value="GLUTAMINE AMIDOTRANSFERASE YLR126C-RELATED"/>
    <property type="match status" value="1"/>
</dbReference>
<evidence type="ECO:0000313" key="1">
    <source>
        <dbReference type="EMBL" id="KAG9255122.1"/>
    </source>
</evidence>
<dbReference type="InterPro" id="IPR029062">
    <property type="entry name" value="Class_I_gatase-like"/>
</dbReference>
<gene>
    <name evidence="1" type="ORF">F5Z01DRAFT_722841</name>
</gene>
<reference evidence="1" key="1">
    <citation type="journal article" date="2021" name="IMA Fungus">
        <title>Genomic characterization of three marine fungi, including Emericellopsis atlantica sp. nov. with signatures of a generalist lifestyle and marine biomass degradation.</title>
        <authorList>
            <person name="Hagestad O.C."/>
            <person name="Hou L."/>
            <person name="Andersen J.H."/>
            <person name="Hansen E.H."/>
            <person name="Altermark B."/>
            <person name="Li C."/>
            <person name="Kuhnert E."/>
            <person name="Cox R.J."/>
            <person name="Crous P.W."/>
            <person name="Spatafora J.W."/>
            <person name="Lail K."/>
            <person name="Amirebrahimi M."/>
            <person name="Lipzen A."/>
            <person name="Pangilinan J."/>
            <person name="Andreopoulos W."/>
            <person name="Hayes R.D."/>
            <person name="Ng V."/>
            <person name="Grigoriev I.V."/>
            <person name="Jackson S.A."/>
            <person name="Sutton T.D.S."/>
            <person name="Dobson A.D.W."/>
            <person name="Rama T."/>
        </authorList>
    </citation>
    <scope>NUCLEOTIDE SEQUENCE</scope>
    <source>
        <strain evidence="1">TS7</strain>
    </source>
</reference>
<organism evidence="1 2">
    <name type="scientific">Emericellopsis atlantica</name>
    <dbReference type="NCBI Taxonomy" id="2614577"/>
    <lineage>
        <taxon>Eukaryota</taxon>
        <taxon>Fungi</taxon>
        <taxon>Dikarya</taxon>
        <taxon>Ascomycota</taxon>
        <taxon>Pezizomycotina</taxon>
        <taxon>Sordariomycetes</taxon>
        <taxon>Hypocreomycetidae</taxon>
        <taxon>Hypocreales</taxon>
        <taxon>Bionectriaceae</taxon>
        <taxon>Emericellopsis</taxon>
    </lineage>
</organism>
<sequence>MTTLIRIAMLNADLPVPAVRQIYPTYGAVFHKLLCASAERLALPVRISSQDFDVVREEYPSSPDDFDVLLITGSASSSYDNVPWAHRLDAYIREVYERHPDVKMFGSCFGHQIMCQSLLGQYGVKVEKDPQGWELGVHDIQLTKDFVEALGEKDSIPATPLSRSSLRLQFIHADHVHLPDPSALPASWIPMGRSSHCAFQGAYQPGRILTYQGHFEFDRFINTETLKVFGAKWDPAVLQSSLEQMDKDDDAEMAADMVMRFLMEGKIGKGGEGGLVTPPV</sequence>
<comment type="caution">
    <text evidence="1">The sequence shown here is derived from an EMBL/GenBank/DDBJ whole genome shotgun (WGS) entry which is preliminary data.</text>
</comment>
<keyword evidence="1" id="KW-0315">Glutamine amidotransferase</keyword>
<dbReference type="Gene3D" id="3.40.50.880">
    <property type="match status" value="1"/>
</dbReference>
<dbReference type="GO" id="GO:0005634">
    <property type="term" value="C:nucleus"/>
    <property type="evidence" value="ECO:0007669"/>
    <property type="project" value="TreeGrafter"/>
</dbReference>
<dbReference type="SUPFAM" id="SSF52317">
    <property type="entry name" value="Class I glutamine amidotransferase-like"/>
    <property type="match status" value="1"/>
</dbReference>
<dbReference type="PANTHER" id="PTHR42695:SF6">
    <property type="entry name" value="GLUTAMINE AMIDOTRANSFERASE DOMAIN-CONTAINING PROTEIN"/>
    <property type="match status" value="1"/>
</dbReference>
<dbReference type="GeneID" id="70297509"/>
<protein>
    <submittedName>
        <fullName evidence="1">Class I glutamine amidotransferase-like protein</fullName>
    </submittedName>
</protein>
<dbReference type="AlphaFoldDB" id="A0A9P7ZNT6"/>
<dbReference type="GO" id="GO:0005829">
    <property type="term" value="C:cytosol"/>
    <property type="evidence" value="ECO:0007669"/>
    <property type="project" value="TreeGrafter"/>
</dbReference>
<name>A0A9P7ZNT6_9HYPO</name>
<dbReference type="EMBL" id="MU251252">
    <property type="protein sequence ID" value="KAG9255122.1"/>
    <property type="molecule type" value="Genomic_DNA"/>
</dbReference>
<evidence type="ECO:0000313" key="2">
    <source>
        <dbReference type="Proteomes" id="UP000887229"/>
    </source>
</evidence>
<keyword evidence="2" id="KW-1185">Reference proteome</keyword>
<dbReference type="OrthoDB" id="1669814at2759"/>
<proteinExistence type="predicted"/>
<accession>A0A9P7ZNT6</accession>
<dbReference type="Proteomes" id="UP000887229">
    <property type="component" value="Unassembled WGS sequence"/>
</dbReference>